<dbReference type="AlphaFoldDB" id="A0A078A6N7"/>
<dbReference type="EMBL" id="CCKQ01006253">
    <property type="protein sequence ID" value="CDW77551.1"/>
    <property type="molecule type" value="Genomic_DNA"/>
</dbReference>
<accession>A0A078A6N7</accession>
<organism evidence="1 2">
    <name type="scientific">Stylonychia lemnae</name>
    <name type="common">Ciliate</name>
    <dbReference type="NCBI Taxonomy" id="5949"/>
    <lineage>
        <taxon>Eukaryota</taxon>
        <taxon>Sar</taxon>
        <taxon>Alveolata</taxon>
        <taxon>Ciliophora</taxon>
        <taxon>Intramacronucleata</taxon>
        <taxon>Spirotrichea</taxon>
        <taxon>Stichotrichia</taxon>
        <taxon>Sporadotrichida</taxon>
        <taxon>Oxytrichidae</taxon>
        <taxon>Stylonychinae</taxon>
        <taxon>Stylonychia</taxon>
    </lineage>
</organism>
<gene>
    <name evidence="1" type="primary">Contig14303.g15237</name>
    <name evidence="1" type="ORF">STYLEM_6514</name>
</gene>
<keyword evidence="2" id="KW-1185">Reference proteome</keyword>
<dbReference type="InParanoid" id="A0A078A6N7"/>
<dbReference type="Proteomes" id="UP000039865">
    <property type="component" value="Unassembled WGS sequence"/>
</dbReference>
<sequence length="193" mass="22052">MAGSKLKLRLPDYFDPNPQDKVAIRVQTLNKYPQILITLQDDNKKPLKTEYLIYATFIPNDEGQINNTNIKNLNISKIDIRQAFGLDDQISFSKISPLGIIQFKFEKSINQTMGKTQLLLLIQNAIEISTDNPFIKLQPSVEIQIYLKNPSLFIFKTISPGYISIPLSIQINQKDYDIILGLAKFFNSTIHFS</sequence>
<evidence type="ECO:0000313" key="2">
    <source>
        <dbReference type="Proteomes" id="UP000039865"/>
    </source>
</evidence>
<protein>
    <submittedName>
        <fullName evidence="1">Uncharacterized protein</fullName>
    </submittedName>
</protein>
<name>A0A078A6N7_STYLE</name>
<reference evidence="1 2" key="1">
    <citation type="submission" date="2014-06" db="EMBL/GenBank/DDBJ databases">
        <authorList>
            <person name="Swart Estienne"/>
        </authorList>
    </citation>
    <scope>NUCLEOTIDE SEQUENCE [LARGE SCALE GENOMIC DNA]</scope>
    <source>
        <strain evidence="1 2">130c</strain>
    </source>
</reference>
<evidence type="ECO:0000313" key="1">
    <source>
        <dbReference type="EMBL" id="CDW77551.1"/>
    </source>
</evidence>
<proteinExistence type="predicted"/>